<evidence type="ECO:0000313" key="3">
    <source>
        <dbReference type="Proteomes" id="UP000308549"/>
    </source>
</evidence>
<feature type="compositionally biased region" description="Basic and acidic residues" evidence="1">
    <location>
        <begin position="10"/>
        <end position="25"/>
    </location>
</feature>
<feature type="compositionally biased region" description="Polar residues" evidence="1">
    <location>
        <begin position="34"/>
        <end position="49"/>
    </location>
</feature>
<feature type="compositionally biased region" description="Basic and acidic residues" evidence="1">
    <location>
        <begin position="52"/>
        <end position="70"/>
    </location>
</feature>
<dbReference type="OrthoDB" id="5370011at2759"/>
<dbReference type="Proteomes" id="UP000308549">
    <property type="component" value="Unassembled WGS sequence"/>
</dbReference>
<protein>
    <submittedName>
        <fullName evidence="2">Uncharacterized protein</fullName>
    </submittedName>
</protein>
<name>A0A4U0UDT9_9PEZI</name>
<gene>
    <name evidence="2" type="ORF">B0A50_00527</name>
</gene>
<dbReference type="EMBL" id="NAJL01000002">
    <property type="protein sequence ID" value="TKA33691.1"/>
    <property type="molecule type" value="Genomic_DNA"/>
</dbReference>
<keyword evidence="3" id="KW-1185">Reference proteome</keyword>
<accession>A0A4U0UDT9</accession>
<organism evidence="2 3">
    <name type="scientific">Salinomyces thailandicus</name>
    <dbReference type="NCBI Taxonomy" id="706561"/>
    <lineage>
        <taxon>Eukaryota</taxon>
        <taxon>Fungi</taxon>
        <taxon>Dikarya</taxon>
        <taxon>Ascomycota</taxon>
        <taxon>Pezizomycotina</taxon>
        <taxon>Dothideomycetes</taxon>
        <taxon>Dothideomycetidae</taxon>
        <taxon>Mycosphaerellales</taxon>
        <taxon>Teratosphaeriaceae</taxon>
        <taxon>Salinomyces</taxon>
    </lineage>
</organism>
<feature type="region of interest" description="Disordered" evidence="1">
    <location>
        <begin position="1"/>
        <end position="75"/>
    </location>
</feature>
<reference evidence="2 3" key="1">
    <citation type="submission" date="2017-03" db="EMBL/GenBank/DDBJ databases">
        <title>Genomes of endolithic fungi from Antarctica.</title>
        <authorList>
            <person name="Coleine C."/>
            <person name="Masonjones S."/>
            <person name="Stajich J.E."/>
        </authorList>
    </citation>
    <scope>NUCLEOTIDE SEQUENCE [LARGE SCALE GENOMIC DNA]</scope>
    <source>
        <strain evidence="2 3">CCFEE 6315</strain>
    </source>
</reference>
<proteinExistence type="predicted"/>
<evidence type="ECO:0000256" key="1">
    <source>
        <dbReference type="SAM" id="MobiDB-lite"/>
    </source>
</evidence>
<comment type="caution">
    <text evidence="2">The sequence shown here is derived from an EMBL/GenBank/DDBJ whole genome shotgun (WGS) entry which is preliminary data.</text>
</comment>
<evidence type="ECO:0000313" key="2">
    <source>
        <dbReference type="EMBL" id="TKA33691.1"/>
    </source>
</evidence>
<dbReference type="AlphaFoldDB" id="A0A4U0UDT9"/>
<sequence length="162" mass="17613">MASSTPANVKMERRSSIGRALEKLKAAMKRRTSSSKTLPTVSTSSNTQEPLAKTEEIEDPKVTTRGDSDATKTVGIAPIEVLDSAPLLTSDKHLVEVDDNDDDEALLPMPTNTSGITDEKARLLLQKPKKSTKERDPAVFQAVDERLAQGFPERRPEIAAAD</sequence>